<dbReference type="Proteomes" id="UP000198393">
    <property type="component" value="Unassembled WGS sequence"/>
</dbReference>
<keyword evidence="3" id="KW-1185">Reference proteome</keyword>
<protein>
    <submittedName>
        <fullName evidence="2">Uncharacterized protein</fullName>
    </submittedName>
</protein>
<feature type="transmembrane region" description="Helical" evidence="1">
    <location>
        <begin position="7"/>
        <end position="24"/>
    </location>
</feature>
<organism evidence="2 3">
    <name type="scientific">Ekhidna lutea</name>
    <dbReference type="NCBI Taxonomy" id="447679"/>
    <lineage>
        <taxon>Bacteria</taxon>
        <taxon>Pseudomonadati</taxon>
        <taxon>Bacteroidota</taxon>
        <taxon>Cytophagia</taxon>
        <taxon>Cytophagales</taxon>
        <taxon>Reichenbachiellaceae</taxon>
        <taxon>Ekhidna</taxon>
    </lineage>
</organism>
<dbReference type="RefSeq" id="WP_089358471.1">
    <property type="nucleotide sequence ID" value="NZ_FZPD01000010.1"/>
</dbReference>
<reference evidence="2 3" key="1">
    <citation type="submission" date="2017-06" db="EMBL/GenBank/DDBJ databases">
        <authorList>
            <person name="Kim H.J."/>
            <person name="Triplett B.A."/>
        </authorList>
    </citation>
    <scope>NUCLEOTIDE SEQUENCE [LARGE SCALE GENOMIC DNA]</scope>
    <source>
        <strain evidence="2 3">DSM 19307</strain>
    </source>
</reference>
<keyword evidence="1" id="KW-1133">Transmembrane helix</keyword>
<proteinExistence type="predicted"/>
<keyword evidence="1" id="KW-0812">Transmembrane</keyword>
<dbReference type="EMBL" id="FZPD01000010">
    <property type="protein sequence ID" value="SNT40577.1"/>
    <property type="molecule type" value="Genomic_DNA"/>
</dbReference>
<evidence type="ECO:0000256" key="1">
    <source>
        <dbReference type="SAM" id="Phobius"/>
    </source>
</evidence>
<accession>A0A239MC47</accession>
<keyword evidence="1" id="KW-0472">Membrane</keyword>
<dbReference type="AlphaFoldDB" id="A0A239MC47"/>
<gene>
    <name evidence="2" type="ORF">SAMN05421640_0004</name>
</gene>
<evidence type="ECO:0000313" key="3">
    <source>
        <dbReference type="Proteomes" id="UP000198393"/>
    </source>
</evidence>
<name>A0A239MC47_EKHLU</name>
<sequence length="74" mass="8492">MDKKTDWVKNVFVVLVVVLAYNIGQNTNERANNKEAYEQASYLVNNELDETKAKIVAKDSLIHRLNSVIELLEK</sequence>
<evidence type="ECO:0000313" key="2">
    <source>
        <dbReference type="EMBL" id="SNT40577.1"/>
    </source>
</evidence>